<evidence type="ECO:0000256" key="9">
    <source>
        <dbReference type="ARBA" id="ARBA00023027"/>
    </source>
</evidence>
<feature type="domain" description="Cytidyltransferase-like" evidence="12">
    <location>
        <begin position="5"/>
        <end position="163"/>
    </location>
</feature>
<accession>A0A1W2C9Z8</accession>
<keyword evidence="7 11" id="KW-0547">Nucleotide-binding</keyword>
<reference evidence="13 14" key="1">
    <citation type="submission" date="2017-04" db="EMBL/GenBank/DDBJ databases">
        <authorList>
            <person name="Afonso C.L."/>
            <person name="Miller P.J."/>
            <person name="Scott M.A."/>
            <person name="Spackman E."/>
            <person name="Goraichik I."/>
            <person name="Dimitrov K.M."/>
            <person name="Suarez D.L."/>
            <person name="Swayne D.E."/>
        </authorList>
    </citation>
    <scope>NUCLEOTIDE SEQUENCE [LARGE SCALE GENOMIC DNA]</scope>
    <source>
        <strain evidence="13 14">CGMCC 1.12708</strain>
    </source>
</reference>
<evidence type="ECO:0000256" key="4">
    <source>
        <dbReference type="ARBA" id="ARBA00022642"/>
    </source>
</evidence>
<dbReference type="SUPFAM" id="SSF52374">
    <property type="entry name" value="Nucleotidylyl transferase"/>
    <property type="match status" value="1"/>
</dbReference>
<gene>
    <name evidence="11" type="primary">nadD</name>
    <name evidence="13" type="ORF">SAMN06296427_109131</name>
</gene>
<dbReference type="InterPro" id="IPR004821">
    <property type="entry name" value="Cyt_trans-like"/>
</dbReference>
<dbReference type="HAMAP" id="MF_00244">
    <property type="entry name" value="NaMN_adenylyltr"/>
    <property type="match status" value="1"/>
</dbReference>
<dbReference type="GO" id="GO:0009435">
    <property type="term" value="P:NAD+ biosynthetic process"/>
    <property type="evidence" value="ECO:0007669"/>
    <property type="project" value="UniProtKB-UniRule"/>
</dbReference>
<comment type="similarity">
    <text evidence="3 11">Belongs to the NadD family.</text>
</comment>
<dbReference type="Proteomes" id="UP000192393">
    <property type="component" value="Unassembled WGS sequence"/>
</dbReference>
<dbReference type="PANTHER" id="PTHR39321">
    <property type="entry name" value="NICOTINATE-NUCLEOTIDE ADENYLYLTRANSFERASE-RELATED"/>
    <property type="match status" value="1"/>
</dbReference>
<dbReference type="Pfam" id="PF01467">
    <property type="entry name" value="CTP_transf_like"/>
    <property type="match status" value="1"/>
</dbReference>
<dbReference type="NCBIfam" id="TIGR00125">
    <property type="entry name" value="cyt_tran_rel"/>
    <property type="match status" value="1"/>
</dbReference>
<comment type="function">
    <text evidence="1 11">Catalyzes the reversible adenylation of nicotinate mononucleotide (NaMN) to nicotinic acid adenine dinucleotide (NaAD).</text>
</comment>
<evidence type="ECO:0000256" key="2">
    <source>
        <dbReference type="ARBA" id="ARBA00005019"/>
    </source>
</evidence>
<keyword evidence="9 11" id="KW-0520">NAD</keyword>
<protein>
    <recommendedName>
        <fullName evidence="11">Probable nicotinate-nucleotide adenylyltransferase</fullName>
        <ecNumber evidence="11">2.7.7.18</ecNumber>
    </recommendedName>
    <alternativeName>
        <fullName evidence="11">Deamido-NAD(+) diphosphorylase</fullName>
    </alternativeName>
    <alternativeName>
        <fullName evidence="11">Deamido-NAD(+) pyrophosphorylase</fullName>
    </alternativeName>
    <alternativeName>
        <fullName evidence="11">Nicotinate mononucleotide adenylyltransferase</fullName>
        <shortName evidence="11">NaMN adenylyltransferase</shortName>
    </alternativeName>
</protein>
<evidence type="ECO:0000259" key="12">
    <source>
        <dbReference type="Pfam" id="PF01467"/>
    </source>
</evidence>
<comment type="pathway">
    <text evidence="2 11">Cofactor biosynthesis; NAD(+) biosynthesis; deamido-NAD(+) from nicotinate D-ribonucleotide: step 1/1.</text>
</comment>
<dbReference type="InterPro" id="IPR014729">
    <property type="entry name" value="Rossmann-like_a/b/a_fold"/>
</dbReference>
<proteinExistence type="inferred from homology"/>
<keyword evidence="6 11" id="KW-0548">Nucleotidyltransferase</keyword>
<comment type="catalytic activity">
    <reaction evidence="10 11">
        <text>nicotinate beta-D-ribonucleotide + ATP + H(+) = deamido-NAD(+) + diphosphate</text>
        <dbReference type="Rhea" id="RHEA:22860"/>
        <dbReference type="ChEBI" id="CHEBI:15378"/>
        <dbReference type="ChEBI" id="CHEBI:30616"/>
        <dbReference type="ChEBI" id="CHEBI:33019"/>
        <dbReference type="ChEBI" id="CHEBI:57502"/>
        <dbReference type="ChEBI" id="CHEBI:58437"/>
        <dbReference type="EC" id="2.7.7.18"/>
    </reaction>
</comment>
<dbReference type="OrthoDB" id="5295945at2"/>
<evidence type="ECO:0000256" key="11">
    <source>
        <dbReference type="HAMAP-Rule" id="MF_00244"/>
    </source>
</evidence>
<dbReference type="InterPro" id="IPR005248">
    <property type="entry name" value="NadD/NMNAT"/>
</dbReference>
<dbReference type="PANTHER" id="PTHR39321:SF3">
    <property type="entry name" value="PHOSPHOPANTETHEINE ADENYLYLTRANSFERASE"/>
    <property type="match status" value="1"/>
</dbReference>
<organism evidence="13 14">
    <name type="scientific">Moheibacter sediminis</name>
    <dbReference type="NCBI Taxonomy" id="1434700"/>
    <lineage>
        <taxon>Bacteria</taxon>
        <taxon>Pseudomonadati</taxon>
        <taxon>Bacteroidota</taxon>
        <taxon>Flavobacteriia</taxon>
        <taxon>Flavobacteriales</taxon>
        <taxon>Weeksellaceae</taxon>
        <taxon>Moheibacter</taxon>
    </lineage>
</organism>
<keyword evidence="14" id="KW-1185">Reference proteome</keyword>
<dbReference type="AlphaFoldDB" id="A0A1W2C9Z8"/>
<dbReference type="GO" id="GO:0005524">
    <property type="term" value="F:ATP binding"/>
    <property type="evidence" value="ECO:0007669"/>
    <property type="project" value="UniProtKB-KW"/>
</dbReference>
<dbReference type="EC" id="2.7.7.18" evidence="11"/>
<evidence type="ECO:0000256" key="10">
    <source>
        <dbReference type="ARBA" id="ARBA00048721"/>
    </source>
</evidence>
<evidence type="ECO:0000256" key="1">
    <source>
        <dbReference type="ARBA" id="ARBA00002324"/>
    </source>
</evidence>
<keyword evidence="4 11" id="KW-0662">Pyridine nucleotide biosynthesis</keyword>
<dbReference type="Gene3D" id="3.40.50.620">
    <property type="entry name" value="HUPs"/>
    <property type="match status" value="1"/>
</dbReference>
<evidence type="ECO:0000256" key="5">
    <source>
        <dbReference type="ARBA" id="ARBA00022679"/>
    </source>
</evidence>
<keyword evidence="8 11" id="KW-0067">ATP-binding</keyword>
<evidence type="ECO:0000313" key="14">
    <source>
        <dbReference type="Proteomes" id="UP000192393"/>
    </source>
</evidence>
<dbReference type="UniPathway" id="UPA00253">
    <property type="reaction ID" value="UER00332"/>
</dbReference>
<dbReference type="NCBIfam" id="TIGR00482">
    <property type="entry name" value="nicotinate (nicotinamide) nucleotide adenylyltransferase"/>
    <property type="match status" value="1"/>
</dbReference>
<dbReference type="GO" id="GO:0004515">
    <property type="term" value="F:nicotinate-nucleotide adenylyltransferase activity"/>
    <property type="evidence" value="ECO:0007669"/>
    <property type="project" value="UniProtKB-UniRule"/>
</dbReference>
<evidence type="ECO:0000313" key="13">
    <source>
        <dbReference type="EMBL" id="SMC81979.1"/>
    </source>
</evidence>
<evidence type="ECO:0000256" key="6">
    <source>
        <dbReference type="ARBA" id="ARBA00022695"/>
    </source>
</evidence>
<dbReference type="STRING" id="1434700.SAMN06296427_109131"/>
<keyword evidence="5 11" id="KW-0808">Transferase</keyword>
<sequence length="190" mass="22395">MKIGLYFGSFNPIHIGHLVIANHLQQNSDLDEVWFVVSPHNPFKEKSTLANDYDRLHLVNLAIEDYPYLRASNIEFNLPQPSYTIDTLAVLKEKYPDDEFSLIMGMDNLKGFQKWKNHEKILDNYSIYIYPRVGAEPYEWLNHPKFNFVEAPIMEISSTFIRNSFKEKKNIRPLLPMKVWEYLDGSSMYK</sequence>
<evidence type="ECO:0000256" key="3">
    <source>
        <dbReference type="ARBA" id="ARBA00009014"/>
    </source>
</evidence>
<evidence type="ECO:0000256" key="8">
    <source>
        <dbReference type="ARBA" id="ARBA00022840"/>
    </source>
</evidence>
<dbReference type="CDD" id="cd02165">
    <property type="entry name" value="NMNAT"/>
    <property type="match status" value="1"/>
</dbReference>
<dbReference type="EMBL" id="FWXS01000009">
    <property type="protein sequence ID" value="SMC81979.1"/>
    <property type="molecule type" value="Genomic_DNA"/>
</dbReference>
<name>A0A1W2C9Z8_9FLAO</name>
<evidence type="ECO:0000256" key="7">
    <source>
        <dbReference type="ARBA" id="ARBA00022741"/>
    </source>
</evidence>
<dbReference type="RefSeq" id="WP_084018186.1">
    <property type="nucleotide sequence ID" value="NZ_FWXS01000009.1"/>
</dbReference>